<name>A0A858RB14_9PROT</name>
<proteinExistence type="predicted"/>
<dbReference type="EMBL" id="CP051775">
    <property type="protein sequence ID" value="QJE74584.1"/>
    <property type="molecule type" value="Genomic_DNA"/>
</dbReference>
<keyword evidence="2" id="KW-1185">Reference proteome</keyword>
<dbReference type="AlphaFoldDB" id="A0A858RB14"/>
<organism evidence="1 2">
    <name type="scientific">Aerophototrophica crusticola</name>
    <dbReference type="NCBI Taxonomy" id="1709002"/>
    <lineage>
        <taxon>Bacteria</taxon>
        <taxon>Pseudomonadati</taxon>
        <taxon>Pseudomonadota</taxon>
        <taxon>Alphaproteobacteria</taxon>
        <taxon>Rhodospirillales</taxon>
        <taxon>Rhodospirillaceae</taxon>
        <taxon>Aerophototrophica</taxon>
    </lineage>
</organism>
<protein>
    <submittedName>
        <fullName evidence="1">Uncharacterized protein</fullName>
    </submittedName>
</protein>
<gene>
    <name evidence="1" type="ORF">HHL28_17285</name>
</gene>
<dbReference type="Proteomes" id="UP000501891">
    <property type="component" value="Chromosome"/>
</dbReference>
<evidence type="ECO:0000313" key="2">
    <source>
        <dbReference type="Proteomes" id="UP000501891"/>
    </source>
</evidence>
<accession>A0A858RB14</accession>
<evidence type="ECO:0000313" key="1">
    <source>
        <dbReference type="EMBL" id="QJE74584.1"/>
    </source>
</evidence>
<dbReference type="KEGG" id="acru:HHL28_17285"/>
<sequence>MLPWWPDPACRAALRSLDTQIPTPVPPDVAATLLREGLAVPVGAPRHP</sequence>
<reference evidence="1" key="1">
    <citation type="submission" date="2020-04" db="EMBL/GenBank/DDBJ databases">
        <title>A desert anoxygenic phototrophic bacterium fixes CO2 using RubisCO under aerobic conditions.</title>
        <authorList>
            <person name="Tang K."/>
        </authorList>
    </citation>
    <scope>NUCLEOTIDE SEQUENCE [LARGE SCALE GENOMIC DNA]</scope>
    <source>
        <strain evidence="1">MIMtkB3</strain>
    </source>
</reference>